<keyword evidence="3" id="KW-0812">Transmembrane</keyword>
<proteinExistence type="predicted"/>
<dbReference type="GO" id="GO:0008270">
    <property type="term" value="F:zinc ion binding"/>
    <property type="evidence" value="ECO:0007669"/>
    <property type="project" value="UniProtKB-KW"/>
</dbReference>
<dbReference type="PANTHER" id="PTHR46225">
    <property type="entry name" value="C3H4 TYPE ZINC FINGER PROTEIN"/>
    <property type="match status" value="1"/>
</dbReference>
<dbReference type="PANTHER" id="PTHR46225:SF19">
    <property type="entry name" value="RING-TYPE DOMAIN-CONTAINING PROTEIN"/>
    <property type="match status" value="1"/>
</dbReference>
<reference evidence="5" key="1">
    <citation type="submission" date="2014-09" db="EMBL/GenBank/DDBJ databases">
        <title>Draft genome sequence of an oleaginous Mucoromycotina fungus Mucor ambiguus NBRC6742.</title>
        <authorList>
            <person name="Takeda I."/>
            <person name="Yamane N."/>
            <person name="Morita T."/>
            <person name="Tamano K."/>
            <person name="Machida M."/>
            <person name="Baker S."/>
            <person name="Koike H."/>
        </authorList>
    </citation>
    <scope>NUCLEOTIDE SEQUENCE</scope>
    <source>
        <strain evidence="5">NBRC 6742</strain>
    </source>
</reference>
<feature type="compositionally biased region" description="Polar residues" evidence="2">
    <location>
        <begin position="155"/>
        <end position="164"/>
    </location>
</feature>
<feature type="domain" description="RING-type" evidence="4">
    <location>
        <begin position="384"/>
        <end position="421"/>
    </location>
</feature>
<evidence type="ECO:0000259" key="4">
    <source>
        <dbReference type="PROSITE" id="PS50089"/>
    </source>
</evidence>
<accession>A0A0C9LTY9</accession>
<feature type="region of interest" description="Disordered" evidence="2">
    <location>
        <begin position="102"/>
        <end position="175"/>
    </location>
</feature>
<feature type="region of interest" description="Disordered" evidence="2">
    <location>
        <begin position="1"/>
        <end position="21"/>
    </location>
</feature>
<feature type="region of interest" description="Disordered" evidence="2">
    <location>
        <begin position="426"/>
        <end position="447"/>
    </location>
</feature>
<evidence type="ECO:0000313" key="6">
    <source>
        <dbReference type="Proteomes" id="UP000053815"/>
    </source>
</evidence>
<gene>
    <name evidence="5" type="ORF">MAM1_0057d03640</name>
</gene>
<evidence type="ECO:0000313" key="5">
    <source>
        <dbReference type="EMBL" id="GAN04180.1"/>
    </source>
</evidence>
<feature type="transmembrane region" description="Helical" evidence="3">
    <location>
        <begin position="190"/>
        <end position="207"/>
    </location>
</feature>
<evidence type="ECO:0000256" key="2">
    <source>
        <dbReference type="SAM" id="MobiDB-lite"/>
    </source>
</evidence>
<keyword evidence="1" id="KW-0862">Zinc</keyword>
<feature type="transmembrane region" description="Helical" evidence="3">
    <location>
        <begin position="219"/>
        <end position="252"/>
    </location>
</feature>
<keyword evidence="3" id="KW-0472">Membrane</keyword>
<dbReference type="EMBL" id="DF836346">
    <property type="protein sequence ID" value="GAN04180.1"/>
    <property type="molecule type" value="Genomic_DNA"/>
</dbReference>
<feature type="compositionally biased region" description="Low complexity" evidence="2">
    <location>
        <begin position="132"/>
        <end position="147"/>
    </location>
</feature>
<protein>
    <recommendedName>
        <fullName evidence="4">RING-type domain-containing protein</fullName>
    </recommendedName>
</protein>
<evidence type="ECO:0000256" key="1">
    <source>
        <dbReference type="PROSITE-ProRule" id="PRU00175"/>
    </source>
</evidence>
<feature type="transmembrane region" description="Helical" evidence="3">
    <location>
        <begin position="75"/>
        <end position="99"/>
    </location>
</feature>
<dbReference type="Gene3D" id="3.30.40.10">
    <property type="entry name" value="Zinc/RING finger domain, C3HC4 (zinc finger)"/>
    <property type="match status" value="1"/>
</dbReference>
<dbReference type="InterPro" id="IPR013083">
    <property type="entry name" value="Znf_RING/FYVE/PHD"/>
</dbReference>
<dbReference type="InterPro" id="IPR001841">
    <property type="entry name" value="Znf_RING"/>
</dbReference>
<keyword evidence="1" id="KW-0479">Metal-binding</keyword>
<feature type="compositionally biased region" description="Acidic residues" evidence="2">
    <location>
        <begin position="431"/>
        <end position="447"/>
    </location>
</feature>
<evidence type="ECO:0000256" key="3">
    <source>
        <dbReference type="SAM" id="Phobius"/>
    </source>
</evidence>
<feature type="compositionally biased region" description="Basic and acidic residues" evidence="2">
    <location>
        <begin position="165"/>
        <end position="175"/>
    </location>
</feature>
<feature type="region of interest" description="Disordered" evidence="2">
    <location>
        <begin position="290"/>
        <end position="310"/>
    </location>
</feature>
<keyword evidence="1" id="KW-0863">Zinc-finger</keyword>
<feature type="compositionally biased region" description="Basic residues" evidence="2">
    <location>
        <begin position="102"/>
        <end position="122"/>
    </location>
</feature>
<keyword evidence="3" id="KW-1133">Transmembrane helix</keyword>
<dbReference type="STRING" id="91626.A0A0C9LTY9"/>
<dbReference type="Proteomes" id="UP000053815">
    <property type="component" value="Unassembled WGS sequence"/>
</dbReference>
<dbReference type="PROSITE" id="PS50089">
    <property type="entry name" value="ZF_RING_2"/>
    <property type="match status" value="1"/>
</dbReference>
<dbReference type="OrthoDB" id="8062037at2759"/>
<dbReference type="SUPFAM" id="SSF57850">
    <property type="entry name" value="RING/U-box"/>
    <property type="match status" value="1"/>
</dbReference>
<sequence>MEQSSSNIAAAATTTDTPSPRTVRTNWLRFSWNQISGASKVILLISFSLSLVQIAATIAILAIGSSSGISCGKPLQLYLIIFVVRVGLSLPLSIYQHLFTPRGRRRNSRRGRPGNARRRRARQTGNRHGASTAHATTENNVTVATNTSPQDDNHAPQQVGNSQHQQEDDSQNRERPASLISGWTDRVKSLLDLFAILWFIVGNYLIFSPSDCPTTAAPYYYTILTWILLGYLILLIPLLACAAVIFCLPCVLVALRTFSINVTSVMVGGTKEEIAKIPVFKYKASTNPTATADDTAHTQTSANTNDTNTFTTTTAKKSSFIRRIMKRPSYHNTSDQQNQQHAHLDTITIPRAEDAVCSICLGEYETNELICKLWQVYSCFLVPCYNCDILIQIAFYRCQHHYHKDCVHEWLALNSKCPLCKRDFRGKDYVGDSDESDTDDDDEEEQY</sequence>
<keyword evidence="6" id="KW-1185">Reference proteome</keyword>
<organism evidence="5">
    <name type="scientific">Mucor ambiguus</name>
    <dbReference type="NCBI Taxonomy" id="91626"/>
    <lineage>
        <taxon>Eukaryota</taxon>
        <taxon>Fungi</taxon>
        <taxon>Fungi incertae sedis</taxon>
        <taxon>Mucoromycota</taxon>
        <taxon>Mucoromycotina</taxon>
        <taxon>Mucoromycetes</taxon>
        <taxon>Mucorales</taxon>
        <taxon>Mucorineae</taxon>
        <taxon>Mucoraceae</taxon>
        <taxon>Mucor</taxon>
    </lineage>
</organism>
<dbReference type="AlphaFoldDB" id="A0A0C9LTY9"/>
<feature type="transmembrane region" description="Helical" evidence="3">
    <location>
        <begin position="41"/>
        <end position="63"/>
    </location>
</feature>
<name>A0A0C9LTY9_9FUNG</name>